<dbReference type="AlphaFoldDB" id="A0A7H0H6H3"/>
<evidence type="ECO:0000313" key="7">
    <source>
        <dbReference type="EMBL" id="QNP56139.1"/>
    </source>
</evidence>
<dbReference type="PROSITE" id="PS51635">
    <property type="entry name" value="PNPLA"/>
    <property type="match status" value="1"/>
</dbReference>
<dbReference type="EMBL" id="CP060789">
    <property type="protein sequence ID" value="QNP56139.1"/>
    <property type="molecule type" value="Genomic_DNA"/>
</dbReference>
<organism evidence="7 8">
    <name type="scientific">Tessaracoccus defluvii</name>
    <dbReference type="NCBI Taxonomy" id="1285901"/>
    <lineage>
        <taxon>Bacteria</taxon>
        <taxon>Bacillati</taxon>
        <taxon>Actinomycetota</taxon>
        <taxon>Actinomycetes</taxon>
        <taxon>Propionibacteriales</taxon>
        <taxon>Propionibacteriaceae</taxon>
        <taxon>Tessaracoccus</taxon>
    </lineage>
</organism>
<keyword evidence="3 4" id="KW-0443">Lipid metabolism</keyword>
<evidence type="ECO:0000313" key="8">
    <source>
        <dbReference type="Proteomes" id="UP000516117"/>
    </source>
</evidence>
<dbReference type="GO" id="GO:0016787">
    <property type="term" value="F:hydrolase activity"/>
    <property type="evidence" value="ECO:0007669"/>
    <property type="project" value="UniProtKB-UniRule"/>
</dbReference>
<comment type="caution">
    <text evidence="4">Lacks conserved residue(s) required for the propagation of feature annotation.</text>
</comment>
<feature type="short sequence motif" description="GXSXG" evidence="4">
    <location>
        <begin position="56"/>
        <end position="60"/>
    </location>
</feature>
<keyword evidence="2 4" id="KW-0442">Lipid degradation</keyword>
<evidence type="ECO:0000259" key="6">
    <source>
        <dbReference type="PROSITE" id="PS51635"/>
    </source>
</evidence>
<dbReference type="KEGG" id="tdf:H9L22_01060"/>
<dbReference type="RefSeq" id="WP_187721256.1">
    <property type="nucleotide sequence ID" value="NZ_BAABBL010000013.1"/>
</dbReference>
<dbReference type="InterPro" id="IPR050301">
    <property type="entry name" value="NTE"/>
</dbReference>
<evidence type="ECO:0000256" key="5">
    <source>
        <dbReference type="SAM" id="MobiDB-lite"/>
    </source>
</evidence>
<gene>
    <name evidence="7" type="ORF">H9L22_01060</name>
</gene>
<feature type="active site" description="Nucleophile" evidence="4">
    <location>
        <position position="58"/>
    </location>
</feature>
<feature type="region of interest" description="Disordered" evidence="5">
    <location>
        <begin position="120"/>
        <end position="158"/>
    </location>
</feature>
<dbReference type="SUPFAM" id="SSF52151">
    <property type="entry name" value="FabD/lysophospholipase-like"/>
    <property type="match status" value="1"/>
</dbReference>
<feature type="short sequence motif" description="DGA/G" evidence="4">
    <location>
        <begin position="301"/>
        <end position="303"/>
    </location>
</feature>
<reference evidence="7 8" key="1">
    <citation type="submission" date="2020-08" db="EMBL/GenBank/DDBJ databases">
        <title>Genome sequence of Tessaracoccus defluvii JCM 17540T.</title>
        <authorList>
            <person name="Hyun D.-W."/>
            <person name="Bae J.-W."/>
        </authorList>
    </citation>
    <scope>NUCLEOTIDE SEQUENCE [LARGE SCALE GENOMIC DNA]</scope>
    <source>
        <strain evidence="7 8">JCM 17540</strain>
    </source>
</reference>
<feature type="compositionally biased region" description="Pro residues" evidence="5">
    <location>
        <begin position="144"/>
        <end position="153"/>
    </location>
</feature>
<accession>A0A7H0H6H3</accession>
<dbReference type="Pfam" id="PF01734">
    <property type="entry name" value="Patatin"/>
    <property type="match status" value="1"/>
</dbReference>
<dbReference type="Proteomes" id="UP000516117">
    <property type="component" value="Chromosome"/>
</dbReference>
<dbReference type="PANTHER" id="PTHR14226">
    <property type="entry name" value="NEUROPATHY TARGET ESTERASE/SWISS CHEESE D.MELANOGASTER"/>
    <property type="match status" value="1"/>
</dbReference>
<dbReference type="Gene3D" id="3.40.1090.10">
    <property type="entry name" value="Cytosolic phospholipase A2 catalytic domain"/>
    <property type="match status" value="2"/>
</dbReference>
<dbReference type="PANTHER" id="PTHR14226:SF57">
    <property type="entry name" value="BLR7027 PROTEIN"/>
    <property type="match status" value="1"/>
</dbReference>
<keyword evidence="8" id="KW-1185">Reference proteome</keyword>
<evidence type="ECO:0000256" key="4">
    <source>
        <dbReference type="PROSITE-ProRule" id="PRU01161"/>
    </source>
</evidence>
<dbReference type="InterPro" id="IPR002641">
    <property type="entry name" value="PNPLA_dom"/>
</dbReference>
<protein>
    <submittedName>
        <fullName evidence="7">Patatin-like phospholipase family protein</fullName>
    </submittedName>
</protein>
<evidence type="ECO:0000256" key="1">
    <source>
        <dbReference type="ARBA" id="ARBA00022801"/>
    </source>
</evidence>
<feature type="active site" description="Proton acceptor" evidence="4">
    <location>
        <position position="301"/>
    </location>
</feature>
<sequence>MAGKGWFGLPFFSLTPRPEVVSCVLSGGGSRASFQLGALDYLYRHDEHFTPTIFVGTSAGSILASALAQGGDTAAQQAFLGRLREVWDGMVGPDDMFTPRPWYDRLTTDGPEWLEIVQSARPEQKPVAPPRPRTPILPFLRPAQPSPASPETPPRALDPLELALTPDSEEEHRSEWSLASLAGVASHLGRLPRLGSDLNTIAHGLEHTKSMYRPGPVLVKLLDEETFAPDRVRASGMTLRIAMVALESGELHYMTEAGTLVDRNNEPLGPTARNLTVGILASCSIPAVFRPVPIGDETYVDGGVRENLPAELAIGHLGAERNYIVSSQSSGVHRRASMADSDLFSIIMRSTEILIDEAGRDELAYAHSAGSIVIFPELSVHDAMTVDPALIAINEAYGWLRAAEQHLGLSEGAEARHRRIIEARIRALQHENAYLANPEPDRRLIRALRSAKVEVRDAVRSAASIPLPPGAEDWWRTWEKRAVAPTEAPPWLEDLG</sequence>
<feature type="domain" description="PNPLA" evidence="6">
    <location>
        <begin position="23"/>
        <end position="314"/>
    </location>
</feature>
<evidence type="ECO:0000256" key="2">
    <source>
        <dbReference type="ARBA" id="ARBA00022963"/>
    </source>
</evidence>
<name>A0A7H0H6H3_9ACTN</name>
<evidence type="ECO:0000256" key="3">
    <source>
        <dbReference type="ARBA" id="ARBA00023098"/>
    </source>
</evidence>
<dbReference type="InterPro" id="IPR016035">
    <property type="entry name" value="Acyl_Trfase/lysoPLipase"/>
</dbReference>
<dbReference type="GO" id="GO:0016042">
    <property type="term" value="P:lipid catabolic process"/>
    <property type="evidence" value="ECO:0007669"/>
    <property type="project" value="UniProtKB-UniRule"/>
</dbReference>
<keyword evidence="1 4" id="KW-0378">Hydrolase</keyword>
<proteinExistence type="predicted"/>